<dbReference type="OrthoDB" id="190089at2759"/>
<dbReference type="InterPro" id="IPR011009">
    <property type="entry name" value="Kinase-like_dom_sf"/>
</dbReference>
<protein>
    <recommendedName>
        <fullName evidence="1">CHK kinase-like domain-containing protein</fullName>
    </recommendedName>
</protein>
<reference evidence="2" key="1">
    <citation type="submission" date="2020-05" db="UniProtKB">
        <authorList>
            <consortium name="EnsemblMetazoa"/>
        </authorList>
    </citation>
    <scope>IDENTIFICATION</scope>
    <source>
        <strain evidence="2">USDA</strain>
    </source>
</reference>
<evidence type="ECO:0000259" key="1">
    <source>
        <dbReference type="SMART" id="SM00587"/>
    </source>
</evidence>
<dbReference type="SMART" id="SM00587">
    <property type="entry name" value="CHK"/>
    <property type="match status" value="1"/>
</dbReference>
<dbReference type="SUPFAM" id="SSF56112">
    <property type="entry name" value="Protein kinase-like (PK-like)"/>
    <property type="match status" value="1"/>
</dbReference>
<dbReference type="Pfam" id="PF02958">
    <property type="entry name" value="EcKL"/>
    <property type="match status" value="1"/>
</dbReference>
<dbReference type="PANTHER" id="PTHR11012:SF19">
    <property type="entry name" value="CHK KINASE-LIKE DOMAIN-CONTAINING PROTEIN"/>
    <property type="match status" value="1"/>
</dbReference>
<evidence type="ECO:0000313" key="2">
    <source>
        <dbReference type="EnsemblMetazoa" id="SCAU003855-PA"/>
    </source>
</evidence>
<dbReference type="VEuPathDB" id="VectorBase:SCAU003855"/>
<organism evidence="2 3">
    <name type="scientific">Stomoxys calcitrans</name>
    <name type="common">Stable fly</name>
    <name type="synonym">Conops calcitrans</name>
    <dbReference type="NCBI Taxonomy" id="35570"/>
    <lineage>
        <taxon>Eukaryota</taxon>
        <taxon>Metazoa</taxon>
        <taxon>Ecdysozoa</taxon>
        <taxon>Arthropoda</taxon>
        <taxon>Hexapoda</taxon>
        <taxon>Insecta</taxon>
        <taxon>Pterygota</taxon>
        <taxon>Neoptera</taxon>
        <taxon>Endopterygota</taxon>
        <taxon>Diptera</taxon>
        <taxon>Brachycera</taxon>
        <taxon>Muscomorpha</taxon>
        <taxon>Muscoidea</taxon>
        <taxon>Muscidae</taxon>
        <taxon>Stomoxys</taxon>
    </lineage>
</organism>
<dbReference type="PANTHER" id="PTHR11012">
    <property type="entry name" value="PROTEIN KINASE-LIKE DOMAIN-CONTAINING"/>
    <property type="match status" value="1"/>
</dbReference>
<gene>
    <name evidence="2" type="primary">106089560</name>
</gene>
<dbReference type="EnsemblMetazoa" id="SCAU003855-RA">
    <property type="protein sequence ID" value="SCAU003855-PA"/>
    <property type="gene ID" value="SCAU003855"/>
</dbReference>
<dbReference type="InterPro" id="IPR004119">
    <property type="entry name" value="EcKL"/>
</dbReference>
<proteinExistence type="predicted"/>
<keyword evidence="3" id="KW-1185">Reference proteome</keyword>
<accession>A0A1I8P124</accession>
<dbReference type="Proteomes" id="UP000095300">
    <property type="component" value="Unassembled WGS sequence"/>
</dbReference>
<dbReference type="Gene3D" id="3.90.1200.10">
    <property type="match status" value="1"/>
</dbReference>
<evidence type="ECO:0000313" key="3">
    <source>
        <dbReference type="Proteomes" id="UP000095300"/>
    </source>
</evidence>
<name>A0A1I8P124_STOCA</name>
<dbReference type="KEGG" id="scac:106089560"/>
<dbReference type="InterPro" id="IPR015897">
    <property type="entry name" value="CHK_kinase-like"/>
</dbReference>
<dbReference type="AlphaFoldDB" id="A0A1I8P124"/>
<feature type="domain" description="CHK kinase-like" evidence="1">
    <location>
        <begin position="138"/>
        <end position="326"/>
    </location>
</feature>
<sequence>MDTTPFAPDTVSQCGPTWLDLEYIKKIIQRYTNNQLVEIKSFKVSSATAKGENYLSALYMLDVRYKNNVDDESETWERSFMLKTRLENELVEQLEEHLDVFVREAQYYTAISDEIDKLLGADVSIFGPKTVYVDERIIVMENLKLRGYSIGDVKQGLNESQCLLVLRKLGKFHAVSMVLYGKNPDIFRFHLPGNISDHPSPMHMIYKACVKTTIEYCNATEDLKKFVPKLEVFGQSIIAKLINVYSRNLNDRYHVLNHGDVWVNNLMFHAHEPDVLFIDFQEGFYGSPGIDLNYLIFTSLQADVFQCHFDDLVLAYHQSLCDTLVELNYQHRIPTLDDVKKEIYSKGFHGLATATCLLPILINENTELADPENFVLETDEAIQNRRKIFYNQNFGDRLKIFLKFFEDFGIL</sequence>